<gene>
    <name evidence="2" type="ORF">C6Y40_06670</name>
</gene>
<dbReference type="Proteomes" id="UP000238949">
    <property type="component" value="Unassembled WGS sequence"/>
</dbReference>
<keyword evidence="3" id="KW-1185">Reference proteome</keyword>
<dbReference type="InterPro" id="IPR011050">
    <property type="entry name" value="Pectin_lyase_fold/virulence"/>
</dbReference>
<dbReference type="Gene3D" id="2.160.20.10">
    <property type="entry name" value="Single-stranded right-handed beta-helix, Pectin lyase-like"/>
    <property type="match status" value="1"/>
</dbReference>
<keyword evidence="1" id="KW-0732">Signal</keyword>
<feature type="chain" id="PRO_5015578483" description="Right handed beta helix domain-containing protein" evidence="1">
    <location>
        <begin position="20"/>
        <end position="369"/>
    </location>
</feature>
<name>A0A2S9VD99_9ALTE</name>
<evidence type="ECO:0000313" key="3">
    <source>
        <dbReference type="Proteomes" id="UP000238949"/>
    </source>
</evidence>
<comment type="caution">
    <text evidence="2">The sequence shown here is derived from an EMBL/GenBank/DDBJ whole genome shotgun (WGS) entry which is preliminary data.</text>
</comment>
<evidence type="ECO:0000256" key="1">
    <source>
        <dbReference type="SAM" id="SignalP"/>
    </source>
</evidence>
<organism evidence="2 3">
    <name type="scientific">Alteromonas alba</name>
    <dbReference type="NCBI Taxonomy" id="2079529"/>
    <lineage>
        <taxon>Bacteria</taxon>
        <taxon>Pseudomonadati</taxon>
        <taxon>Pseudomonadota</taxon>
        <taxon>Gammaproteobacteria</taxon>
        <taxon>Alteromonadales</taxon>
        <taxon>Alteromonadaceae</taxon>
        <taxon>Alteromonas/Salinimonas group</taxon>
        <taxon>Alteromonas</taxon>
    </lineage>
</organism>
<dbReference type="EMBL" id="PVNP01000051">
    <property type="protein sequence ID" value="PRO74442.1"/>
    <property type="molecule type" value="Genomic_DNA"/>
</dbReference>
<feature type="signal peptide" evidence="1">
    <location>
        <begin position="1"/>
        <end position="19"/>
    </location>
</feature>
<dbReference type="SUPFAM" id="SSF51126">
    <property type="entry name" value="Pectin lyase-like"/>
    <property type="match status" value="1"/>
</dbReference>
<dbReference type="InterPro" id="IPR012334">
    <property type="entry name" value="Pectin_lyas_fold"/>
</dbReference>
<evidence type="ECO:0000313" key="2">
    <source>
        <dbReference type="EMBL" id="PRO74442.1"/>
    </source>
</evidence>
<dbReference type="RefSeq" id="WP_105933912.1">
    <property type="nucleotide sequence ID" value="NZ_PVNP01000051.1"/>
</dbReference>
<dbReference type="OrthoDB" id="6194467at2"/>
<reference evidence="3" key="1">
    <citation type="journal article" date="2020" name="Int. J. Syst. Evol. Microbiol.">
        <title>Alteromonas alba sp. nov., a marine bacterium isolated from the seawater of the West Pacific Ocean.</title>
        <authorList>
            <person name="Sun C."/>
            <person name="Wu Y.-H."/>
            <person name="Xamxidin M."/>
            <person name="Cheng H."/>
            <person name="Xu X.-W."/>
        </authorList>
    </citation>
    <scope>NUCLEOTIDE SEQUENCE [LARGE SCALE GENOMIC DNA]</scope>
    <source>
        <strain evidence="3">190</strain>
    </source>
</reference>
<sequence length="369" mass="40723">MQRIVRLAFLTLFASLCQADDLPISQQYQYTVKVDTEQGLYKAVKQANQRGNTLILIADGIYQLSSTLNITGNHVALKSASGDPATTILRGAGMAPSKRVKNLIRVTGHHFRFSGLTAESAPHHIIQIVGEANADHAVIEHCVLQNAYEQLLKVSHRANSQVAADHGIIRHCTFGYTEGIGPQYYIGGVDLHLGQHWRIESNQFFGIASPADKVAEHAIHLWNNSAHNQVVNNIIINSDRGIGFGMGGRGNQGGLITGNIVYHADNNHPYADAGIILESSPGTMVKQNRVIQHHGYPNAIEYRFEATQGVLIAENGTNKKIRKRNSGSAELNDNYRLAELSPALKRTIIKRFPAHYQQQVFDTLYPIRD</sequence>
<proteinExistence type="predicted"/>
<evidence type="ECO:0008006" key="4">
    <source>
        <dbReference type="Google" id="ProtNLM"/>
    </source>
</evidence>
<accession>A0A2S9VD99</accession>
<dbReference type="AlphaFoldDB" id="A0A2S9VD99"/>
<protein>
    <recommendedName>
        <fullName evidence="4">Right handed beta helix domain-containing protein</fullName>
    </recommendedName>
</protein>